<geneLocation type="plasmid" evidence="3 5">
    <name>unnamed1</name>
</geneLocation>
<dbReference type="OrthoDB" id="8237717at2"/>
<dbReference type="KEGG" id="alf:CFBP5473_21555"/>
<geneLocation type="plasmid" evidence="2">
    <name>pAlCFBP5473</name>
</geneLocation>
<feature type="signal peptide" evidence="1">
    <location>
        <begin position="1"/>
        <end position="21"/>
    </location>
</feature>
<dbReference type="RefSeq" id="WP_027677128.1">
    <property type="nucleotide sequence ID" value="NZ_CP039693.1"/>
</dbReference>
<keyword evidence="2" id="KW-0614">Plasmid</keyword>
<gene>
    <name evidence="2" type="ORF">CFBP5473_21555</name>
    <name evidence="3" type="ORF">J5285_25690</name>
</gene>
<organism evidence="2 4">
    <name type="scientific">Agrobacterium larrymoorei</name>
    <dbReference type="NCBI Taxonomy" id="160699"/>
    <lineage>
        <taxon>Bacteria</taxon>
        <taxon>Pseudomonadati</taxon>
        <taxon>Pseudomonadota</taxon>
        <taxon>Alphaproteobacteria</taxon>
        <taxon>Hyphomicrobiales</taxon>
        <taxon>Rhizobiaceae</taxon>
        <taxon>Rhizobium/Agrobacterium group</taxon>
        <taxon>Agrobacterium</taxon>
    </lineage>
</organism>
<evidence type="ECO:0000313" key="5">
    <source>
        <dbReference type="Proteomes" id="UP000826513"/>
    </source>
</evidence>
<accession>A0A4D7E037</accession>
<evidence type="ECO:0000256" key="1">
    <source>
        <dbReference type="SAM" id="SignalP"/>
    </source>
</evidence>
<dbReference type="AlphaFoldDB" id="A0A4D7E037"/>
<geneLocation type="plasmid" evidence="4">
    <name>palcfbp5473</name>
</geneLocation>
<name>A0A4D7E037_9HYPH</name>
<protein>
    <submittedName>
        <fullName evidence="2">Uncharacterized protein</fullName>
    </submittedName>
</protein>
<feature type="chain" id="PRO_5044606479" evidence="1">
    <location>
        <begin position="22"/>
        <end position="198"/>
    </location>
</feature>
<evidence type="ECO:0000313" key="4">
    <source>
        <dbReference type="Proteomes" id="UP000298545"/>
    </source>
</evidence>
<reference evidence="3 5" key="2">
    <citation type="submission" date="2021-03" db="EMBL/GenBank/DDBJ databases">
        <title>Rapid diversification of plasmids in a genus of pathogenic and nitrogen fixing bacteria.</title>
        <authorList>
            <person name="Weisberg A.J."/>
            <person name="Miller M."/>
            <person name="Ream W."/>
            <person name="Grunwald N.J."/>
            <person name="Chang J.H."/>
        </authorList>
    </citation>
    <scope>NUCLEOTIDE SEQUENCE [LARGE SCALE GENOMIC DNA]</scope>
    <source>
        <strain evidence="3 5">AF3.44</strain>
        <plasmid evidence="3 5">unnamed1</plasmid>
    </source>
</reference>
<dbReference type="EMBL" id="CP072170">
    <property type="protein sequence ID" value="QYA10588.1"/>
    <property type="molecule type" value="Genomic_DNA"/>
</dbReference>
<reference evidence="2 4" key="1">
    <citation type="submission" date="2019-04" db="EMBL/GenBank/DDBJ databases">
        <title>Complete genome sequence of Agrobacterium larrymoorei CFBP5473.</title>
        <authorList>
            <person name="Haryono M."/>
            <person name="Chou L."/>
            <person name="Lin Y.-C."/>
            <person name="Lai E.-M."/>
            <person name="Kuo C.-H."/>
        </authorList>
    </citation>
    <scope>NUCLEOTIDE SEQUENCE [LARGE SCALE GENOMIC DNA]</scope>
    <source>
        <strain evidence="2 4">CFBP5473</strain>
        <plasmid evidence="2">pAlCFBP5473</plasmid>
        <plasmid evidence="4">palcfbp5473</plasmid>
    </source>
</reference>
<proteinExistence type="predicted"/>
<dbReference type="Proteomes" id="UP000826513">
    <property type="component" value="Plasmid unnamed1"/>
</dbReference>
<evidence type="ECO:0000313" key="2">
    <source>
        <dbReference type="EMBL" id="QCJ00590.1"/>
    </source>
</evidence>
<keyword evidence="5" id="KW-1185">Reference proteome</keyword>
<evidence type="ECO:0000313" key="3">
    <source>
        <dbReference type="EMBL" id="QYA10588.1"/>
    </source>
</evidence>
<sequence>MKKTLAFLAFLLMTLIQPVLAQEASAPFGLKWVVSASEIEKLGVVLRPADNTTFGKTYVATSLPKALADMKLVMLSFGHDDRLWRIVVLGEEFVNDQYGSRIIDRYNQLAASLAKNYTETGVYERRPSDTFYGRAENFAYSLSQNEANWFRTYKSDASTVELSANSNHKNTFWRLIYVQREGKKVFEASKAGAELDAL</sequence>
<dbReference type="EMBL" id="CP039693">
    <property type="protein sequence ID" value="QCJ00590.1"/>
    <property type="molecule type" value="Genomic_DNA"/>
</dbReference>
<dbReference type="Proteomes" id="UP000298545">
    <property type="component" value="Plasmid pAlCFBP5473"/>
</dbReference>
<keyword evidence="1" id="KW-0732">Signal</keyword>